<comment type="caution">
    <text evidence="1">The sequence shown here is derived from an EMBL/GenBank/DDBJ whole genome shotgun (WGS) entry which is preliminary data.</text>
</comment>
<name>A0A0F9RPY9_9ZZZZ</name>
<reference evidence="1" key="1">
    <citation type="journal article" date="2015" name="Nature">
        <title>Complex archaea that bridge the gap between prokaryotes and eukaryotes.</title>
        <authorList>
            <person name="Spang A."/>
            <person name="Saw J.H."/>
            <person name="Jorgensen S.L."/>
            <person name="Zaremba-Niedzwiedzka K."/>
            <person name="Martijn J."/>
            <person name="Lind A.E."/>
            <person name="van Eijk R."/>
            <person name="Schleper C."/>
            <person name="Guy L."/>
            <person name="Ettema T.J."/>
        </authorList>
    </citation>
    <scope>NUCLEOTIDE SEQUENCE</scope>
</reference>
<gene>
    <name evidence="1" type="ORF">LCGC14_0946460</name>
</gene>
<sequence length="229" mass="24011">MPVDPETAIANLMQSDPHIIAGAVLKGKEIIYTTDNWDISGDVSRVVSSWMGKSAQFIMVSGVKYSVLQMEDERLVAMSYKGDGSIVGAKNDERKIIAYLDPDGYGPTAVMDVQRALTSLSEDTVYLDVNAQLGQKSAQMGGAASAEGAASASSAAPAGGAASASSAAPAGGGGSVDPQLQGEIKAFLDWIKDSEGLVGYINYHVQQNNAKIISELSKIYSELRQIFGV</sequence>
<dbReference type="EMBL" id="LAZR01003343">
    <property type="protein sequence ID" value="KKN19363.1"/>
    <property type="molecule type" value="Genomic_DNA"/>
</dbReference>
<dbReference type="AlphaFoldDB" id="A0A0F9RPY9"/>
<evidence type="ECO:0000313" key="1">
    <source>
        <dbReference type="EMBL" id="KKN19363.1"/>
    </source>
</evidence>
<organism evidence="1">
    <name type="scientific">marine sediment metagenome</name>
    <dbReference type="NCBI Taxonomy" id="412755"/>
    <lineage>
        <taxon>unclassified sequences</taxon>
        <taxon>metagenomes</taxon>
        <taxon>ecological metagenomes</taxon>
    </lineage>
</organism>
<accession>A0A0F9RPY9</accession>
<protein>
    <submittedName>
        <fullName evidence="1">Uncharacterized protein</fullName>
    </submittedName>
</protein>
<proteinExistence type="predicted"/>
<dbReference type="InterPro" id="IPR036140">
    <property type="entry name" value="PFN_sf"/>
</dbReference>
<dbReference type="SUPFAM" id="SSF55770">
    <property type="entry name" value="Profilin (actin-binding protein)"/>
    <property type="match status" value="1"/>
</dbReference>